<evidence type="ECO:0000313" key="3">
    <source>
        <dbReference type="Proteomes" id="UP001341136"/>
    </source>
</evidence>
<dbReference type="InterPro" id="IPR018649">
    <property type="entry name" value="SHOCT"/>
</dbReference>
<dbReference type="Proteomes" id="UP001341136">
    <property type="component" value="Chromosome"/>
</dbReference>
<dbReference type="Pfam" id="PF09851">
    <property type="entry name" value="SHOCT"/>
    <property type="match status" value="1"/>
</dbReference>
<keyword evidence="3" id="KW-1185">Reference proteome</keyword>
<proteinExistence type="predicted"/>
<name>A0ABZ2CU19_9BACI</name>
<protein>
    <submittedName>
        <fullName evidence="2">SHOCT domain-containing protein</fullName>
    </submittedName>
</protein>
<sequence length="276" mass="31516">MEHTFKGQGSTLVVLEDKLILKHGRNKRFTSSPTVEIKYSDLDKLILQKPSIVSGYCYFLRKGFDIQDLSKLDIMADEYAITISFAHQFKRFLKAEKLINQYLDNIDQNDTPVVSFAHEKLLNELINGKTKSYDYSGLTGSIVISKSTITLKYKKFLHTGGKGSKTVDIQKISSVSVSKPTMTSGKVKIHYEGFANRGYYSPKEEANEITITNINQYNQMLEAKELILALKRYLENQVHSTDSLSPADEIRKYKSLFDEGIISEEEFEKKKKELLN</sequence>
<dbReference type="RefSeq" id="WP_035204702.1">
    <property type="nucleotide sequence ID" value="NZ_CP144921.1"/>
</dbReference>
<organism evidence="2 3">
    <name type="scientific">Shouchella rhizosphaerae</name>
    <dbReference type="NCBI Taxonomy" id="866786"/>
    <lineage>
        <taxon>Bacteria</taxon>
        <taxon>Bacillati</taxon>
        <taxon>Bacillota</taxon>
        <taxon>Bacilli</taxon>
        <taxon>Bacillales</taxon>
        <taxon>Bacillaceae</taxon>
        <taxon>Shouchella</taxon>
    </lineage>
</organism>
<accession>A0ABZ2CU19</accession>
<gene>
    <name evidence="2" type="ORF">V5G21_14080</name>
</gene>
<evidence type="ECO:0000313" key="2">
    <source>
        <dbReference type="EMBL" id="WWA28865.1"/>
    </source>
</evidence>
<evidence type="ECO:0000259" key="1">
    <source>
        <dbReference type="Pfam" id="PF09851"/>
    </source>
</evidence>
<reference evidence="2 3" key="1">
    <citation type="submission" date="2024-01" db="EMBL/GenBank/DDBJ databases">
        <title>Culturomics analysis of mouse respiratory tract.</title>
        <authorList>
            <person name="Phillips A.M."/>
            <person name="Collette N.M."/>
            <person name="Mageeney C.M."/>
            <person name="Sinha A."/>
            <person name="Hern K.E."/>
            <person name="Arkin A.P."/>
            <person name="Williams K.P."/>
            <person name="Branda S."/>
        </authorList>
    </citation>
    <scope>NUCLEOTIDE SEQUENCE [LARGE SCALE GENOMIC DNA]</scope>
    <source>
        <strain evidence="2 3">CP20</strain>
    </source>
</reference>
<feature type="domain" description="SHOCT" evidence="1">
    <location>
        <begin position="248"/>
        <end position="275"/>
    </location>
</feature>
<dbReference type="EMBL" id="CP144921">
    <property type="protein sequence ID" value="WWA28865.1"/>
    <property type="molecule type" value="Genomic_DNA"/>
</dbReference>